<feature type="transmembrane region" description="Helical" evidence="1">
    <location>
        <begin position="836"/>
        <end position="852"/>
    </location>
</feature>
<sequence length="902" mass="103184">MKNMKKYIFLFLILLAFLSINSVSADFNYYTNIEVTEFEGTSATFPIYLVDRIPDFNNNGFIDNEDKLYFKQHQYALINYDCVKEDGSDIVAYMNGNIVPQKLDSFKINQLSENKIIVKGTTNEPTITLNIQYIDLNSTSHMISETVNVENTNYYYEMSTENIKDNSEINIEIPQKNTNIQGIINKKPIILSKLYVKITETGTLAVKFDNDNPPTPETITVQKNYCNYFIDNDVLTAKIIDIPASSTTNVYIEETSNPVIVSSPTQVFDFYCDASTYDANDWTWGYGATTTIANNRVYLNSNQDKGNMHTKTMYTHNTRLKMNGQIIKGTYFGFINDYRLEAGTLSPKYQYIYTDYYYSRYRQFYYESGVSIQYITDDISETNNDRLFTIDWYSDKIVSSADGYSVYKDKTMGNTQYVIYRLDTSLSSSSSMSFKYLSVQKIDKNVEITKIFEDNKLKAFVKNNNNYALNNYQIDINISDLNSPNYVNVYTTTLNEDPITSNSNIDYYSTGYQNEVDYPSIVKVGQSFELIINGELPTTTIVNWGDGSSNTMNSNTITHSYSQTGNYIITITYNNEITKNYDITVQEIEYINYLVNFYYEDNSTKFNDSLVINTENLNKNTNDSINVSLPENSLIVVSYNNVVRSVYTSENSIINIYMPSKTSYLSQVRLSSYYDDKITVKSTDNKIICENTKELNTYLMTGKVYKIYINDVFYKDLTVDGAKDISLPYSNSNTGLEIHATQNDKCVIIYGKSSSEETLKVEFKSNYGNYTNNYKITSDMTIIQIDKSTIIDNINNTPNQFKVDLKIYDSSNKLIQSETMVLINNKITENTNDSKLFSLVIALVILITLLIVPKSYFHMSLLMAGGVFAILSVYLENNLSIITVGFFTGLAIVYFIKSKMGK</sequence>
<evidence type="ECO:0000313" key="4">
    <source>
        <dbReference type="Proteomes" id="UP001140258"/>
    </source>
</evidence>
<evidence type="ECO:0000256" key="1">
    <source>
        <dbReference type="SAM" id="Phobius"/>
    </source>
</evidence>
<feature type="transmembrane region" description="Helical" evidence="1">
    <location>
        <begin position="859"/>
        <end position="875"/>
    </location>
</feature>
<reference evidence="3" key="1">
    <citation type="submission" date="2022-08" db="EMBL/GenBank/DDBJ databases">
        <title>Genomic Encyclopedia of Type Strains, Phase V (KMG-V): Genome sequencing to study the core and pangenomes of soil and plant-associated prokaryotes.</title>
        <authorList>
            <person name="Whitman W."/>
        </authorList>
    </citation>
    <scope>NUCLEOTIDE SEQUENCE</scope>
    <source>
        <strain evidence="3">PS</strain>
    </source>
</reference>
<keyword evidence="4" id="KW-1185">Reference proteome</keyword>
<evidence type="ECO:0000259" key="2">
    <source>
        <dbReference type="PROSITE" id="PS50093"/>
    </source>
</evidence>
<comment type="caution">
    <text evidence="3">The sequence shown here is derived from an EMBL/GenBank/DDBJ whole genome shotgun (WGS) entry which is preliminary data.</text>
</comment>
<dbReference type="Proteomes" id="UP001140258">
    <property type="component" value="Unassembled WGS sequence"/>
</dbReference>
<dbReference type="InterPro" id="IPR013783">
    <property type="entry name" value="Ig-like_fold"/>
</dbReference>
<feature type="transmembrane region" description="Helical" evidence="1">
    <location>
        <begin position="881"/>
        <end position="896"/>
    </location>
</feature>
<accession>A0ABT2EVK1</accession>
<keyword evidence="1" id="KW-1133">Transmembrane helix</keyword>
<dbReference type="Gene3D" id="2.60.40.10">
    <property type="entry name" value="Immunoglobulins"/>
    <property type="match status" value="1"/>
</dbReference>
<dbReference type="EMBL" id="JANUCQ010000002">
    <property type="protein sequence ID" value="MCS3921980.1"/>
    <property type="molecule type" value="Genomic_DNA"/>
</dbReference>
<dbReference type="Pfam" id="PF00801">
    <property type="entry name" value="PKD"/>
    <property type="match status" value="1"/>
</dbReference>
<keyword evidence="1" id="KW-0472">Membrane</keyword>
<dbReference type="PROSITE" id="PS50093">
    <property type="entry name" value="PKD"/>
    <property type="match status" value="1"/>
</dbReference>
<name>A0ABT2EVK1_METVO</name>
<gene>
    <name evidence="3" type="ORF">M2325_000665</name>
</gene>
<dbReference type="SUPFAM" id="SSF49299">
    <property type="entry name" value="PKD domain"/>
    <property type="match status" value="1"/>
</dbReference>
<keyword evidence="1" id="KW-0812">Transmembrane</keyword>
<dbReference type="CDD" id="cd00146">
    <property type="entry name" value="PKD"/>
    <property type="match status" value="1"/>
</dbReference>
<proteinExistence type="predicted"/>
<feature type="domain" description="PKD" evidence="2">
    <location>
        <begin position="543"/>
        <end position="575"/>
    </location>
</feature>
<organism evidence="3 4">
    <name type="scientific">Methanococcus voltae PS</name>
    <dbReference type="NCBI Taxonomy" id="523842"/>
    <lineage>
        <taxon>Archaea</taxon>
        <taxon>Methanobacteriati</taxon>
        <taxon>Methanobacteriota</taxon>
        <taxon>Methanomada group</taxon>
        <taxon>Methanococci</taxon>
        <taxon>Methanococcales</taxon>
        <taxon>Methanococcaceae</taxon>
        <taxon>Methanococcus</taxon>
    </lineage>
</organism>
<dbReference type="InterPro" id="IPR000601">
    <property type="entry name" value="PKD_dom"/>
</dbReference>
<evidence type="ECO:0000313" key="3">
    <source>
        <dbReference type="EMBL" id="MCS3921980.1"/>
    </source>
</evidence>
<dbReference type="InterPro" id="IPR035986">
    <property type="entry name" value="PKD_dom_sf"/>
</dbReference>
<dbReference type="RefSeq" id="WP_259051030.1">
    <property type="nucleotide sequence ID" value="NZ_JANUCQ010000002.1"/>
</dbReference>
<protein>
    <recommendedName>
        <fullName evidence="2">PKD domain-containing protein</fullName>
    </recommendedName>
</protein>